<sequence>MCQLITWPCLSLSLSLSHSLPNVRLKDIGRPVTRYIQDTYTTTTICIAPSRPRYPPLRPPKHNTQTTMTTMFREFSFEAASRHLPALHEQERAVTNVSPFSPSPQLPSRLPTPPPCSIGELAYRFDQHSLHTEVDPEYRFYEPLTPPNDHFSFPGELLDAPPQQASCYQRLSAASLRKQRQANTRMQCSPSHLDDISSLVQRMIETGDQCRICQHKSQTRSNASTSDDDEGVDMDFHPAPQEAHTPNRKIRRSGERLSGGTAVSKNVRMRRKSAITKRLSE</sequence>
<organism evidence="3 4">
    <name type="scientific">Pleomassaria siparia CBS 279.74</name>
    <dbReference type="NCBI Taxonomy" id="1314801"/>
    <lineage>
        <taxon>Eukaryota</taxon>
        <taxon>Fungi</taxon>
        <taxon>Dikarya</taxon>
        <taxon>Ascomycota</taxon>
        <taxon>Pezizomycotina</taxon>
        <taxon>Dothideomycetes</taxon>
        <taxon>Pleosporomycetidae</taxon>
        <taxon>Pleosporales</taxon>
        <taxon>Pleomassariaceae</taxon>
        <taxon>Pleomassaria</taxon>
    </lineage>
</organism>
<keyword evidence="4" id="KW-1185">Reference proteome</keyword>
<feature type="signal peptide" evidence="2">
    <location>
        <begin position="1"/>
        <end position="19"/>
    </location>
</feature>
<dbReference type="OrthoDB" id="3910171at2759"/>
<feature type="chain" id="PRO_5026312771" evidence="2">
    <location>
        <begin position="20"/>
        <end position="281"/>
    </location>
</feature>
<dbReference type="EMBL" id="MU005765">
    <property type="protein sequence ID" value="KAF2713683.1"/>
    <property type="molecule type" value="Genomic_DNA"/>
</dbReference>
<proteinExistence type="predicted"/>
<evidence type="ECO:0000256" key="1">
    <source>
        <dbReference type="SAM" id="MobiDB-lite"/>
    </source>
</evidence>
<gene>
    <name evidence="3" type="ORF">K504DRAFT_462192</name>
</gene>
<name>A0A6G1KM26_9PLEO</name>
<feature type="region of interest" description="Disordered" evidence="1">
    <location>
        <begin position="215"/>
        <end position="281"/>
    </location>
</feature>
<dbReference type="Proteomes" id="UP000799428">
    <property type="component" value="Unassembled WGS sequence"/>
</dbReference>
<accession>A0A6G1KM26</accession>
<evidence type="ECO:0000313" key="4">
    <source>
        <dbReference type="Proteomes" id="UP000799428"/>
    </source>
</evidence>
<dbReference type="AlphaFoldDB" id="A0A6G1KM26"/>
<evidence type="ECO:0000256" key="2">
    <source>
        <dbReference type="SAM" id="SignalP"/>
    </source>
</evidence>
<evidence type="ECO:0000313" key="3">
    <source>
        <dbReference type="EMBL" id="KAF2713683.1"/>
    </source>
</evidence>
<protein>
    <submittedName>
        <fullName evidence="3">Uncharacterized protein</fullName>
    </submittedName>
</protein>
<keyword evidence="2" id="KW-0732">Signal</keyword>
<reference evidence="3" key="1">
    <citation type="journal article" date="2020" name="Stud. Mycol.">
        <title>101 Dothideomycetes genomes: a test case for predicting lifestyles and emergence of pathogens.</title>
        <authorList>
            <person name="Haridas S."/>
            <person name="Albert R."/>
            <person name="Binder M."/>
            <person name="Bloem J."/>
            <person name="Labutti K."/>
            <person name="Salamov A."/>
            <person name="Andreopoulos B."/>
            <person name="Baker S."/>
            <person name="Barry K."/>
            <person name="Bills G."/>
            <person name="Bluhm B."/>
            <person name="Cannon C."/>
            <person name="Castanera R."/>
            <person name="Culley D."/>
            <person name="Daum C."/>
            <person name="Ezra D."/>
            <person name="Gonzalez J."/>
            <person name="Henrissat B."/>
            <person name="Kuo A."/>
            <person name="Liang C."/>
            <person name="Lipzen A."/>
            <person name="Lutzoni F."/>
            <person name="Magnuson J."/>
            <person name="Mondo S."/>
            <person name="Nolan M."/>
            <person name="Ohm R."/>
            <person name="Pangilinan J."/>
            <person name="Park H.-J."/>
            <person name="Ramirez L."/>
            <person name="Alfaro M."/>
            <person name="Sun H."/>
            <person name="Tritt A."/>
            <person name="Yoshinaga Y."/>
            <person name="Zwiers L.-H."/>
            <person name="Turgeon B."/>
            <person name="Goodwin S."/>
            <person name="Spatafora J."/>
            <person name="Crous P."/>
            <person name="Grigoriev I."/>
        </authorList>
    </citation>
    <scope>NUCLEOTIDE SEQUENCE</scope>
    <source>
        <strain evidence="3">CBS 279.74</strain>
    </source>
</reference>